<evidence type="ECO:0000313" key="12">
    <source>
        <dbReference type="Proteomes" id="UP000252167"/>
    </source>
</evidence>
<keyword evidence="2 7" id="KW-0813">Transport</keyword>
<dbReference type="Pfam" id="PF00528">
    <property type="entry name" value="BPD_transp_1"/>
    <property type="match status" value="1"/>
</dbReference>
<name>A0A365YMQ2_9MICC</name>
<organism evidence="11 12">
    <name type="scientific">Glutamicibacter soli</name>
    <dbReference type="NCBI Taxonomy" id="453836"/>
    <lineage>
        <taxon>Bacteria</taxon>
        <taxon>Bacillati</taxon>
        <taxon>Actinomycetota</taxon>
        <taxon>Actinomycetes</taxon>
        <taxon>Micrococcales</taxon>
        <taxon>Micrococcaceae</taxon>
        <taxon>Glutamicibacter</taxon>
    </lineage>
</organism>
<keyword evidence="6 7" id="KW-0472">Membrane</keyword>
<dbReference type="GO" id="GO:0055085">
    <property type="term" value="P:transmembrane transport"/>
    <property type="evidence" value="ECO:0007669"/>
    <property type="project" value="InterPro"/>
</dbReference>
<feature type="transmembrane region" description="Helical" evidence="7">
    <location>
        <begin position="187"/>
        <end position="211"/>
    </location>
</feature>
<comment type="caution">
    <text evidence="11">The sequence shown here is derived from an EMBL/GenBank/DDBJ whole genome shotgun (WGS) entry which is preliminary data.</text>
</comment>
<dbReference type="EMBL" id="POAF01000001">
    <property type="protein sequence ID" value="RBM03898.1"/>
    <property type="molecule type" value="Genomic_DNA"/>
</dbReference>
<keyword evidence="4 7" id="KW-0812">Transmembrane</keyword>
<feature type="domain" description="ABC transmembrane type-1" evidence="9">
    <location>
        <begin position="102"/>
        <end position="314"/>
    </location>
</feature>
<evidence type="ECO:0000256" key="3">
    <source>
        <dbReference type="ARBA" id="ARBA00022475"/>
    </source>
</evidence>
<dbReference type="InterPro" id="IPR000515">
    <property type="entry name" value="MetI-like"/>
</dbReference>
<evidence type="ECO:0000256" key="5">
    <source>
        <dbReference type="ARBA" id="ARBA00022989"/>
    </source>
</evidence>
<comment type="subcellular location">
    <subcellularLocation>
        <location evidence="1 7">Cell membrane</location>
        <topology evidence="1 7">Multi-pass membrane protein</topology>
    </subcellularLocation>
</comment>
<feature type="transmembrane region" description="Helical" evidence="7">
    <location>
        <begin position="41"/>
        <end position="63"/>
    </location>
</feature>
<sequence length="325" mass="35421">MRMTVLETERTAPTAGATKDLHTESPIAAPAEPQSRNHRKYLLFALFAFPNLLLIAVFAYWPILGNLLLSLTDWDMISPFPNFIGLENYTALFTDPGFVDVMRRTLTWVVAVVGASLVCGLGMALLFNGGARGTKAVSTLAFTPHVISGAAVAAVWLFVFDPNYGLSRLLFNAIGMDSPHWTTDPDMALSALIIVAVWKGAGFVAIVYLAALQSIPRDVIEAAQLDGAGRWKTFSKIVWPLLTPTTFFLCVTQIIGAFQAFDLIAMMTSGGPAGSTTTLSWYIYEQGFQEFNIGSAAASSVFMFIILLVVTAVQMRFAERKVHYS</sequence>
<dbReference type="CDD" id="cd06261">
    <property type="entry name" value="TM_PBP2"/>
    <property type="match status" value="1"/>
</dbReference>
<evidence type="ECO:0000256" key="1">
    <source>
        <dbReference type="ARBA" id="ARBA00004651"/>
    </source>
</evidence>
<accession>A0A365YMQ2</accession>
<proteinExistence type="inferred from homology"/>
<evidence type="ECO:0000256" key="7">
    <source>
        <dbReference type="RuleBase" id="RU363032"/>
    </source>
</evidence>
<keyword evidence="5 7" id="KW-1133">Transmembrane helix</keyword>
<feature type="region of interest" description="Disordered" evidence="8">
    <location>
        <begin position="1"/>
        <end position="29"/>
    </location>
</feature>
<evidence type="ECO:0000256" key="8">
    <source>
        <dbReference type="SAM" id="MobiDB-lite"/>
    </source>
</evidence>
<dbReference type="InterPro" id="IPR035906">
    <property type="entry name" value="MetI-like_sf"/>
</dbReference>
<dbReference type="AlphaFoldDB" id="A0A365YMQ2"/>
<evidence type="ECO:0000313" key="13">
    <source>
        <dbReference type="Proteomes" id="UP000477543"/>
    </source>
</evidence>
<evidence type="ECO:0000259" key="9">
    <source>
        <dbReference type="PROSITE" id="PS50928"/>
    </source>
</evidence>
<dbReference type="PANTHER" id="PTHR30193">
    <property type="entry name" value="ABC TRANSPORTER PERMEASE PROTEIN"/>
    <property type="match status" value="1"/>
</dbReference>
<feature type="transmembrane region" description="Helical" evidence="7">
    <location>
        <begin position="106"/>
        <end position="127"/>
    </location>
</feature>
<keyword evidence="3" id="KW-1003">Cell membrane</keyword>
<dbReference type="PROSITE" id="PS50928">
    <property type="entry name" value="ABC_TM1"/>
    <property type="match status" value="1"/>
</dbReference>
<reference evidence="11 12" key="1">
    <citation type="submission" date="2018-01" db="EMBL/GenBank/DDBJ databases">
        <title>Glutamicibacter soli strain NHPC-3 Whole genome sequence and assembly.</title>
        <authorList>
            <person name="Choudhury P."/>
            <person name="Gupta D."/>
            <person name="Sengupta K."/>
            <person name="Jawed A."/>
            <person name="Sultana N."/>
            <person name="Saha P."/>
        </authorList>
    </citation>
    <scope>NUCLEOTIDE SEQUENCE [LARGE SCALE GENOMIC DNA]</scope>
    <source>
        <strain evidence="11 12">NHPC-3</strain>
    </source>
</reference>
<evidence type="ECO:0000313" key="11">
    <source>
        <dbReference type="EMBL" id="RBM03898.1"/>
    </source>
</evidence>
<feature type="transmembrane region" description="Helical" evidence="7">
    <location>
        <begin position="139"/>
        <end position="159"/>
    </location>
</feature>
<evidence type="ECO:0000256" key="2">
    <source>
        <dbReference type="ARBA" id="ARBA00022448"/>
    </source>
</evidence>
<reference evidence="10 13" key="2">
    <citation type="submission" date="2020-01" db="EMBL/GenBank/DDBJ databases">
        <title>Glutamicibacter soli M275.</title>
        <authorList>
            <person name="Meng X."/>
        </authorList>
    </citation>
    <scope>NUCLEOTIDE SEQUENCE [LARGE SCALE GENOMIC DNA]</scope>
    <source>
        <strain evidence="10 13">M275</strain>
    </source>
</reference>
<dbReference type="InterPro" id="IPR051393">
    <property type="entry name" value="ABC_transporter_permease"/>
</dbReference>
<feature type="transmembrane region" description="Helical" evidence="7">
    <location>
        <begin position="237"/>
        <end position="261"/>
    </location>
</feature>
<comment type="similarity">
    <text evidence="7">Belongs to the binding-protein-dependent transport system permease family.</text>
</comment>
<evidence type="ECO:0000313" key="10">
    <source>
        <dbReference type="EMBL" id="NAZ15632.1"/>
    </source>
</evidence>
<evidence type="ECO:0000256" key="6">
    <source>
        <dbReference type="ARBA" id="ARBA00023136"/>
    </source>
</evidence>
<evidence type="ECO:0000256" key="4">
    <source>
        <dbReference type="ARBA" id="ARBA00022692"/>
    </source>
</evidence>
<gene>
    <name evidence="11" type="ORF">C1H84_00910</name>
    <name evidence="10" type="ORF">GT020_06055</name>
</gene>
<dbReference type="GO" id="GO:0005886">
    <property type="term" value="C:plasma membrane"/>
    <property type="evidence" value="ECO:0007669"/>
    <property type="project" value="UniProtKB-SubCell"/>
</dbReference>
<protein>
    <submittedName>
        <fullName evidence="10">ABC transporter permease subunit</fullName>
    </submittedName>
    <submittedName>
        <fullName evidence="11">Glycerol-3-phosphate ABC transporter permease</fullName>
    </submittedName>
</protein>
<dbReference type="PANTHER" id="PTHR30193:SF37">
    <property type="entry name" value="INNER MEMBRANE ABC TRANSPORTER PERMEASE PROTEIN YCJO"/>
    <property type="match status" value="1"/>
</dbReference>
<feature type="transmembrane region" description="Helical" evidence="7">
    <location>
        <begin position="291"/>
        <end position="313"/>
    </location>
</feature>
<dbReference type="Gene3D" id="1.10.3720.10">
    <property type="entry name" value="MetI-like"/>
    <property type="match status" value="1"/>
</dbReference>
<dbReference type="Proteomes" id="UP000252167">
    <property type="component" value="Unassembled WGS sequence"/>
</dbReference>
<keyword evidence="12" id="KW-1185">Reference proteome</keyword>
<dbReference type="Proteomes" id="UP000477543">
    <property type="component" value="Unassembled WGS sequence"/>
</dbReference>
<dbReference type="EMBL" id="WYDN01000004">
    <property type="protein sequence ID" value="NAZ15632.1"/>
    <property type="molecule type" value="Genomic_DNA"/>
</dbReference>
<dbReference type="SUPFAM" id="SSF161098">
    <property type="entry name" value="MetI-like"/>
    <property type="match status" value="1"/>
</dbReference>